<dbReference type="AlphaFoldDB" id="A0A084JDI4"/>
<proteinExistence type="predicted"/>
<evidence type="ECO:0000259" key="1">
    <source>
        <dbReference type="Pfam" id="PF25778"/>
    </source>
</evidence>
<comment type="caution">
    <text evidence="2">The sequence shown here is derived from an EMBL/GenBank/DDBJ whole genome shotgun (WGS) entry which is preliminary data.</text>
</comment>
<accession>A0A084JDI4</accession>
<dbReference type="STRING" id="318464.IO99_07135"/>
<feature type="domain" description="DUF7948" evidence="1">
    <location>
        <begin position="17"/>
        <end position="228"/>
    </location>
</feature>
<dbReference type="InterPro" id="IPR057708">
    <property type="entry name" value="DUF7948"/>
</dbReference>
<organism evidence="2 3">
    <name type="scientific">Clostridium sulfidigenes</name>
    <dbReference type="NCBI Taxonomy" id="318464"/>
    <lineage>
        <taxon>Bacteria</taxon>
        <taxon>Bacillati</taxon>
        <taxon>Bacillota</taxon>
        <taxon>Clostridia</taxon>
        <taxon>Eubacteriales</taxon>
        <taxon>Clostridiaceae</taxon>
        <taxon>Clostridium</taxon>
    </lineage>
</organism>
<dbReference type="EMBL" id="JPMD01000015">
    <property type="protein sequence ID" value="KEZ87018.1"/>
    <property type="molecule type" value="Genomic_DNA"/>
</dbReference>
<keyword evidence="3" id="KW-1185">Reference proteome</keyword>
<dbReference type="RefSeq" id="WP_035131687.1">
    <property type="nucleotide sequence ID" value="NZ_JPMD01000015.1"/>
</dbReference>
<sequence>MLNDMDEKVNSNNIYPFEFNNGQNQKDVKYTVTNDGYIIMFLKNEIIMGLKETNSVTTLNYDEEQLKETKNTETINFFKILLKNSLPDVEIIGEGEGDEKKNYFDFDVPDEEVIDVPTYSQIRYKGIYHGIDLCFDFNNGELDYKFILQQGTNPEIINMTFEGIENIKLDRDKNAEVNIKECKLSVLKSSAYQSYSEINIEVASEFKIEGDSLYINVGHYDKTLPLVIKSALSYFTYMRGESDGMEYIIENDSIENIEVKDITNSSDIMTDSQGDLPVEEPKESNIKGESVDCEMNVLDRGHHKKPDIEDVYNIITNPHYGLAEIKREVRAIERNVKETICRLEARNREIQCKLDCIIACMNCKRKFALTTDRVRRECRIANLFINIRNNSRTPVELEIRRKNICNDRSRVCTICITVGPCSCKEVIFRNIPDTYEIEIRGVTEDVRIRVTEVCCGDNGSSRPIRLCRIPDPS</sequence>
<evidence type="ECO:0000313" key="3">
    <source>
        <dbReference type="Proteomes" id="UP000028542"/>
    </source>
</evidence>
<dbReference type="eggNOG" id="COG1361">
    <property type="taxonomic scope" value="Bacteria"/>
</dbReference>
<dbReference type="Pfam" id="PF25778">
    <property type="entry name" value="DUF7948"/>
    <property type="match status" value="1"/>
</dbReference>
<dbReference type="Proteomes" id="UP000028542">
    <property type="component" value="Unassembled WGS sequence"/>
</dbReference>
<protein>
    <recommendedName>
        <fullName evidence="1">DUF7948 domain-containing protein</fullName>
    </recommendedName>
</protein>
<name>A0A084JDI4_9CLOT</name>
<reference evidence="2 3" key="1">
    <citation type="submission" date="2014-07" db="EMBL/GenBank/DDBJ databases">
        <title>Draft genome of Clostridium sulfidigenes 113A isolated from sediments associated with methane hydrate from Krishna Godavari basin.</title>
        <authorList>
            <person name="Honkalas V.S."/>
            <person name="Dabir A.P."/>
            <person name="Arora P."/>
            <person name="Dhakephalkar P.K."/>
        </authorList>
    </citation>
    <scope>NUCLEOTIDE SEQUENCE [LARGE SCALE GENOMIC DNA]</scope>
    <source>
        <strain evidence="2 3">113A</strain>
    </source>
</reference>
<gene>
    <name evidence="2" type="ORF">IO99_07135</name>
</gene>
<evidence type="ECO:0000313" key="2">
    <source>
        <dbReference type="EMBL" id="KEZ87018.1"/>
    </source>
</evidence>